<dbReference type="EC" id="3.1.3.7" evidence="3"/>
<sequence>MSGPSLTSSYSAQFSEAAQFMQQHDSFLVVSHIHPDGDAASSTCAVGLMLDQLGKRYTLLNDGAVPQKFDEVCGSDRIVNAQLLSELPAAQAIIAVDCADFERIGEVAARFPAGLPLLNIDHHPTNDLYGTANLVIADASATAEILYDLITFMSLSWNKQLADCIYTGLLTDTGGFRYANTSSKVMKMAATLLDYGTSASELAEILLESTTSAHVELLKRALNTLTFSPKQDIAWVIVEKEDMSETKANHEDLEGIVNYPRNIEGVQVGMLFKEMKDGTVKCSFRSAGKANVAALAQQFGGGGHVRAAGATLDGPLSEAIASVVREVERALYG</sequence>
<dbReference type="PANTHER" id="PTHR47618">
    <property type="entry name" value="BIFUNCTIONAL OLIGORIBONUCLEASE AND PAP PHOSPHATASE NRNA"/>
    <property type="match status" value="1"/>
</dbReference>
<gene>
    <name evidence="3" type="ORF">ACFSUC_00365</name>
</gene>
<keyword evidence="3" id="KW-0378">Hydrolase</keyword>
<dbReference type="InterPro" id="IPR001667">
    <property type="entry name" value="DDH_dom"/>
</dbReference>
<dbReference type="EMBL" id="JBHUMM010000001">
    <property type="protein sequence ID" value="MFD2670056.1"/>
    <property type="molecule type" value="Genomic_DNA"/>
</dbReference>
<dbReference type="InterPro" id="IPR003156">
    <property type="entry name" value="DHHA1_dom"/>
</dbReference>
<feature type="domain" description="DHHA1" evidence="2">
    <location>
        <begin position="245"/>
        <end position="331"/>
    </location>
</feature>
<accession>A0ABW5R5M8</accession>
<dbReference type="Pfam" id="PF02272">
    <property type="entry name" value="DHHA1"/>
    <property type="match status" value="1"/>
</dbReference>
<evidence type="ECO:0000259" key="1">
    <source>
        <dbReference type="Pfam" id="PF01368"/>
    </source>
</evidence>
<dbReference type="InterPro" id="IPR038763">
    <property type="entry name" value="DHH_sf"/>
</dbReference>
<evidence type="ECO:0000313" key="3">
    <source>
        <dbReference type="EMBL" id="MFD2670056.1"/>
    </source>
</evidence>
<dbReference type="Gene3D" id="3.90.1640.10">
    <property type="entry name" value="inorganic pyrophosphatase (n-terminal core)"/>
    <property type="match status" value="1"/>
</dbReference>
<evidence type="ECO:0000259" key="2">
    <source>
        <dbReference type="Pfam" id="PF02272"/>
    </source>
</evidence>
<dbReference type="Pfam" id="PF01368">
    <property type="entry name" value="DHH"/>
    <property type="match status" value="1"/>
</dbReference>
<feature type="domain" description="DDH" evidence="1">
    <location>
        <begin position="27"/>
        <end position="168"/>
    </location>
</feature>
<dbReference type="RefSeq" id="WP_379927403.1">
    <property type="nucleotide sequence ID" value="NZ_JBHUMM010000001.1"/>
</dbReference>
<organism evidence="3 4">
    <name type="scientific">Marinicrinis sediminis</name>
    <dbReference type="NCBI Taxonomy" id="1652465"/>
    <lineage>
        <taxon>Bacteria</taxon>
        <taxon>Bacillati</taxon>
        <taxon>Bacillota</taxon>
        <taxon>Bacilli</taxon>
        <taxon>Bacillales</taxon>
        <taxon>Paenibacillaceae</taxon>
    </lineage>
</organism>
<dbReference type="InterPro" id="IPR051319">
    <property type="entry name" value="Oligoribo/pAp-PDE_c-di-AMP_PDE"/>
</dbReference>
<dbReference type="Proteomes" id="UP001597497">
    <property type="component" value="Unassembled WGS sequence"/>
</dbReference>
<keyword evidence="4" id="KW-1185">Reference proteome</keyword>
<proteinExistence type="predicted"/>
<dbReference type="PANTHER" id="PTHR47618:SF1">
    <property type="entry name" value="BIFUNCTIONAL OLIGORIBONUCLEASE AND PAP PHOSPHATASE NRNA"/>
    <property type="match status" value="1"/>
</dbReference>
<name>A0ABW5R5M8_9BACL</name>
<dbReference type="GO" id="GO:0008441">
    <property type="term" value="F:3'(2'),5'-bisphosphate nucleotidase activity"/>
    <property type="evidence" value="ECO:0007669"/>
    <property type="project" value="UniProtKB-EC"/>
</dbReference>
<reference evidence="4" key="1">
    <citation type="journal article" date="2019" name="Int. J. Syst. Evol. Microbiol.">
        <title>The Global Catalogue of Microorganisms (GCM) 10K type strain sequencing project: providing services to taxonomists for standard genome sequencing and annotation.</title>
        <authorList>
            <consortium name="The Broad Institute Genomics Platform"/>
            <consortium name="The Broad Institute Genome Sequencing Center for Infectious Disease"/>
            <person name="Wu L."/>
            <person name="Ma J."/>
        </authorList>
    </citation>
    <scope>NUCLEOTIDE SEQUENCE [LARGE SCALE GENOMIC DNA]</scope>
    <source>
        <strain evidence="4">KCTC 33676</strain>
    </source>
</reference>
<evidence type="ECO:0000313" key="4">
    <source>
        <dbReference type="Proteomes" id="UP001597497"/>
    </source>
</evidence>
<comment type="caution">
    <text evidence="3">The sequence shown here is derived from an EMBL/GenBank/DDBJ whole genome shotgun (WGS) entry which is preliminary data.</text>
</comment>
<protein>
    <submittedName>
        <fullName evidence="3">Bifunctional oligoribonuclease/PAP phosphatase NrnA</fullName>
        <ecNumber evidence="3">3.1.3.7</ecNumber>
    </submittedName>
</protein>
<dbReference type="SUPFAM" id="SSF64182">
    <property type="entry name" value="DHH phosphoesterases"/>
    <property type="match status" value="1"/>
</dbReference>
<dbReference type="Gene3D" id="3.10.310.30">
    <property type="match status" value="1"/>
</dbReference>